<dbReference type="InterPro" id="IPR052712">
    <property type="entry name" value="Acid_resist_chaperone_HdeD"/>
</dbReference>
<name>A0A099WDD1_9LIST</name>
<dbReference type="Proteomes" id="UP000565628">
    <property type="component" value="Unassembled WGS sequence"/>
</dbReference>
<dbReference type="Proteomes" id="UP000543005">
    <property type="component" value="Unassembled WGS sequence"/>
</dbReference>
<keyword evidence="1" id="KW-0472">Membrane</keyword>
<evidence type="ECO:0000313" key="17">
    <source>
        <dbReference type="Proteomes" id="UP000553016"/>
    </source>
</evidence>
<dbReference type="EMBL" id="JAARYD010000001">
    <property type="protein sequence ID" value="MBC2175557.1"/>
    <property type="molecule type" value="Genomic_DNA"/>
</dbReference>
<reference evidence="2 11" key="1">
    <citation type="submission" date="2014-05" db="EMBL/GenBank/DDBJ databases">
        <title>Novel Listeriaceae from food processing environments.</title>
        <authorList>
            <person name="den Bakker H.C."/>
        </authorList>
    </citation>
    <scope>NUCLEOTIDE SEQUENCE [LARGE SCALE GENOMIC DNA]</scope>
    <source>
        <strain evidence="2 11">FSL A5-0281</strain>
    </source>
</reference>
<dbReference type="OrthoDB" id="2361588at2"/>
<dbReference type="GeneID" id="58716901"/>
<dbReference type="PANTHER" id="PTHR34989">
    <property type="entry name" value="PROTEIN HDED"/>
    <property type="match status" value="1"/>
</dbReference>
<feature type="transmembrane region" description="Helical" evidence="1">
    <location>
        <begin position="90"/>
        <end position="111"/>
    </location>
</feature>
<keyword evidence="11" id="KW-1185">Reference proteome</keyword>
<evidence type="ECO:0000313" key="4">
    <source>
        <dbReference type="EMBL" id="MBC1794294.1"/>
    </source>
</evidence>
<evidence type="ECO:0000313" key="16">
    <source>
        <dbReference type="Proteomes" id="UP000546806"/>
    </source>
</evidence>
<feature type="transmembrane region" description="Helical" evidence="1">
    <location>
        <begin position="5"/>
        <end position="25"/>
    </location>
</feature>
<evidence type="ECO:0000313" key="7">
    <source>
        <dbReference type="EMBL" id="MBC2240273.1"/>
    </source>
</evidence>
<dbReference type="EMBL" id="JAARZS010000011">
    <property type="protein sequence ID" value="MBC2283859.1"/>
    <property type="molecule type" value="Genomic_DNA"/>
</dbReference>
<dbReference type="EMBL" id="JAAROV010000002">
    <property type="protein sequence ID" value="MBC1317039.1"/>
    <property type="molecule type" value="Genomic_DNA"/>
</dbReference>
<dbReference type="GO" id="GO:0005886">
    <property type="term" value="C:plasma membrane"/>
    <property type="evidence" value="ECO:0007669"/>
    <property type="project" value="TreeGrafter"/>
</dbReference>
<dbReference type="Proteomes" id="UP000553016">
    <property type="component" value="Unassembled WGS sequence"/>
</dbReference>
<feature type="transmembrane region" description="Helical" evidence="1">
    <location>
        <begin position="31"/>
        <end position="54"/>
    </location>
</feature>
<dbReference type="InterPro" id="IPR005325">
    <property type="entry name" value="DUF308_memb"/>
</dbReference>
<dbReference type="AlphaFoldDB" id="A0A099WDD1"/>
<organism evidence="2 11">
    <name type="scientific">Listeria booriae</name>
    <dbReference type="NCBI Taxonomy" id="1552123"/>
    <lineage>
        <taxon>Bacteria</taxon>
        <taxon>Bacillati</taxon>
        <taxon>Bacillota</taxon>
        <taxon>Bacilli</taxon>
        <taxon>Bacillales</taxon>
        <taxon>Listeriaceae</taxon>
        <taxon>Listeria</taxon>
    </lineage>
</organism>
<dbReference type="PANTHER" id="PTHR34989:SF1">
    <property type="entry name" value="PROTEIN HDED"/>
    <property type="match status" value="1"/>
</dbReference>
<gene>
    <name evidence="2" type="ORF">EP57_05795</name>
    <name evidence="3" type="ORF">HB811_09640</name>
    <name evidence="4" type="ORF">HCA52_12745</name>
    <name evidence="5" type="ORF">HCA78_03420</name>
    <name evidence="6" type="ORF">HCB27_02920</name>
    <name evidence="7" type="ORF">HCB35_07280</name>
    <name evidence="8" type="ORF">HCB69_05670</name>
    <name evidence="9" type="ORF">HCC36_00235</name>
    <name evidence="10" type="ORF">HCJ81_06615</name>
</gene>
<sequence>MRKFYLYFILVMALVMIGLGLYFVFNPGTSLAAFTFVIGIVLLLNGLNEIISYFKGRKVLKISNWILLDGAISLIAGLIILINNNIGEKFIVLIFVIWVLASAILNIMMAFSVKGSKGWIFVLIIGIIGAIIAIISLFSSAIVAVTVGLILGGFFIFQGIACLLLFNGIRKQMK</sequence>
<dbReference type="Proteomes" id="UP000543379">
    <property type="component" value="Unassembled WGS sequence"/>
</dbReference>
<evidence type="ECO:0000313" key="13">
    <source>
        <dbReference type="Proteomes" id="UP000541735"/>
    </source>
</evidence>
<dbReference type="EMBL" id="JNFA01000011">
    <property type="protein sequence ID" value="KGL42967.1"/>
    <property type="molecule type" value="Genomic_DNA"/>
</dbReference>
<evidence type="ECO:0000256" key="1">
    <source>
        <dbReference type="SAM" id="Phobius"/>
    </source>
</evidence>
<comment type="caution">
    <text evidence="2">The sequence shown here is derived from an EMBL/GenBank/DDBJ whole genome shotgun (WGS) entry which is preliminary data.</text>
</comment>
<dbReference type="Proteomes" id="UP000585696">
    <property type="component" value="Unassembled WGS sequence"/>
</dbReference>
<evidence type="ECO:0000313" key="5">
    <source>
        <dbReference type="EMBL" id="MBC2002806.1"/>
    </source>
</evidence>
<dbReference type="Pfam" id="PF03729">
    <property type="entry name" value="DUF308"/>
    <property type="match status" value="1"/>
</dbReference>
<feature type="transmembrane region" description="Helical" evidence="1">
    <location>
        <begin position="144"/>
        <end position="166"/>
    </location>
</feature>
<dbReference type="STRING" id="1552123.EP57_05795"/>
<evidence type="ECO:0000313" key="18">
    <source>
        <dbReference type="Proteomes" id="UP000565628"/>
    </source>
</evidence>
<evidence type="ECO:0000313" key="8">
    <source>
        <dbReference type="EMBL" id="MBC2283859.1"/>
    </source>
</evidence>
<dbReference type="Proteomes" id="UP000546806">
    <property type="component" value="Unassembled WGS sequence"/>
</dbReference>
<dbReference type="Proteomes" id="UP000029844">
    <property type="component" value="Unassembled WGS sequence"/>
</dbReference>
<dbReference type="eggNOG" id="COG3247">
    <property type="taxonomic scope" value="Bacteria"/>
</dbReference>
<reference evidence="12 13" key="2">
    <citation type="submission" date="2020-03" db="EMBL/GenBank/DDBJ databases">
        <title>Soil Listeria distribution.</title>
        <authorList>
            <person name="Liao J."/>
            <person name="Wiedmann M."/>
        </authorList>
    </citation>
    <scope>NUCLEOTIDE SEQUENCE [LARGE SCALE GENOMIC DNA]</scope>
    <source>
        <strain evidence="10 18">FSL L7-0039</strain>
        <strain evidence="9 14">FSL L7-0051</strain>
        <strain evidence="8 19">FSL L7-0054</strain>
        <strain evidence="7 17">FSL L7-0149</strain>
        <strain evidence="6 13">FSL L7-0259</strain>
        <strain evidence="5 16">FSL L7-0435</strain>
        <strain evidence="4 12">FSL L7-0978</strain>
        <strain evidence="3 15">FSL L7-1816</strain>
    </source>
</reference>
<dbReference type="Proteomes" id="UP000539064">
    <property type="component" value="Unassembled WGS sequence"/>
</dbReference>
<dbReference type="EMBL" id="JAARZA010000003">
    <property type="protein sequence ID" value="MBC2240273.1"/>
    <property type="molecule type" value="Genomic_DNA"/>
</dbReference>
<evidence type="ECO:0000313" key="9">
    <source>
        <dbReference type="EMBL" id="MBC2291641.1"/>
    </source>
</evidence>
<dbReference type="EMBL" id="JAARVG010000012">
    <property type="protein sequence ID" value="MBC1794294.1"/>
    <property type="molecule type" value="Genomic_DNA"/>
</dbReference>
<evidence type="ECO:0000313" key="10">
    <source>
        <dbReference type="EMBL" id="MBC2310554.1"/>
    </source>
</evidence>
<evidence type="ECO:0000313" key="14">
    <source>
        <dbReference type="Proteomes" id="UP000543005"/>
    </source>
</evidence>
<evidence type="ECO:0000313" key="3">
    <source>
        <dbReference type="EMBL" id="MBC1317039.1"/>
    </source>
</evidence>
<evidence type="ECO:0000313" key="2">
    <source>
        <dbReference type="EMBL" id="KGL42967.1"/>
    </source>
</evidence>
<evidence type="ECO:0000313" key="15">
    <source>
        <dbReference type="Proteomes" id="UP000543379"/>
    </source>
</evidence>
<feature type="transmembrane region" description="Helical" evidence="1">
    <location>
        <begin position="118"/>
        <end position="138"/>
    </location>
</feature>
<keyword evidence="1" id="KW-0812">Transmembrane</keyword>
<feature type="transmembrane region" description="Helical" evidence="1">
    <location>
        <begin position="66"/>
        <end position="84"/>
    </location>
</feature>
<dbReference type="RefSeq" id="WP_036084936.1">
    <property type="nucleotide sequence ID" value="NZ_CBCSHQ010000001.1"/>
</dbReference>
<dbReference type="EMBL" id="JAASWV010000007">
    <property type="protein sequence ID" value="MBC2310554.1"/>
    <property type="molecule type" value="Genomic_DNA"/>
</dbReference>
<dbReference type="EMBL" id="JAARZT010000001">
    <property type="protein sequence ID" value="MBC2291641.1"/>
    <property type="molecule type" value="Genomic_DNA"/>
</dbReference>
<evidence type="ECO:0000313" key="19">
    <source>
        <dbReference type="Proteomes" id="UP000585696"/>
    </source>
</evidence>
<evidence type="ECO:0000313" key="11">
    <source>
        <dbReference type="Proteomes" id="UP000029844"/>
    </source>
</evidence>
<evidence type="ECO:0000313" key="6">
    <source>
        <dbReference type="EMBL" id="MBC2175557.1"/>
    </source>
</evidence>
<evidence type="ECO:0000313" key="12">
    <source>
        <dbReference type="Proteomes" id="UP000539064"/>
    </source>
</evidence>
<dbReference type="EMBL" id="JAARWW010000001">
    <property type="protein sequence ID" value="MBC2002806.1"/>
    <property type="molecule type" value="Genomic_DNA"/>
</dbReference>
<proteinExistence type="predicted"/>
<protein>
    <submittedName>
        <fullName evidence="3">HdeD family acid-resistance protein</fullName>
    </submittedName>
    <submittedName>
        <fullName evidence="2">Membrane protein</fullName>
    </submittedName>
</protein>
<keyword evidence="1" id="KW-1133">Transmembrane helix</keyword>
<accession>A0A099WDD1</accession>
<dbReference type="Proteomes" id="UP000541735">
    <property type="component" value="Unassembled WGS sequence"/>
</dbReference>